<protein>
    <submittedName>
        <fullName evidence="1">Uncharacterized protein</fullName>
    </submittedName>
</protein>
<comment type="caution">
    <text evidence="1">The sequence shown here is derived from an EMBL/GenBank/DDBJ whole genome shotgun (WGS) entry which is preliminary data.</text>
</comment>
<dbReference type="Proteomes" id="UP001232973">
    <property type="component" value="Unassembled WGS sequence"/>
</dbReference>
<organism evidence="1 2">
    <name type="scientific">Alicyclobacillus cycloheptanicus</name>
    <dbReference type="NCBI Taxonomy" id="1457"/>
    <lineage>
        <taxon>Bacteria</taxon>
        <taxon>Bacillati</taxon>
        <taxon>Bacillota</taxon>
        <taxon>Bacilli</taxon>
        <taxon>Bacillales</taxon>
        <taxon>Alicyclobacillaceae</taxon>
        <taxon>Alicyclobacillus</taxon>
    </lineage>
</organism>
<dbReference type="EMBL" id="JAUSTP010000001">
    <property type="protein sequence ID" value="MDQ0188263.1"/>
    <property type="molecule type" value="Genomic_DNA"/>
</dbReference>
<proteinExistence type="predicted"/>
<evidence type="ECO:0000313" key="2">
    <source>
        <dbReference type="Proteomes" id="UP001232973"/>
    </source>
</evidence>
<sequence length="77" mass="8427">MEPSNSVRVVEFGANGRTIFSGSVDEFEDTTGIRLAFGRAVTGSTFEHDGHTYQIIQSTASGAAHTVYELQVKRVYE</sequence>
<reference evidence="1 2" key="1">
    <citation type="submission" date="2023-07" db="EMBL/GenBank/DDBJ databases">
        <title>Genomic Encyclopedia of Type Strains, Phase IV (KMG-IV): sequencing the most valuable type-strain genomes for metagenomic binning, comparative biology and taxonomic classification.</title>
        <authorList>
            <person name="Goeker M."/>
        </authorList>
    </citation>
    <scope>NUCLEOTIDE SEQUENCE [LARGE SCALE GENOMIC DNA]</scope>
    <source>
        <strain evidence="1 2">DSM 4006</strain>
    </source>
</reference>
<keyword evidence="2" id="KW-1185">Reference proteome</keyword>
<evidence type="ECO:0000313" key="1">
    <source>
        <dbReference type="EMBL" id="MDQ0188263.1"/>
    </source>
</evidence>
<accession>A0ABT9XD99</accession>
<name>A0ABT9XD99_9BACL</name>
<gene>
    <name evidence="1" type="ORF">J2S03_000067</name>
</gene>